<gene>
    <name evidence="11" type="ORF">MSBRM_0578</name>
</gene>
<protein>
    <recommendedName>
        <fullName evidence="9">Ammonium transporter</fullName>
    </recommendedName>
</protein>
<dbReference type="Proteomes" id="UP000033033">
    <property type="component" value="Chromosome"/>
</dbReference>
<keyword evidence="4 9" id="KW-0812">Transmembrane</keyword>
<dbReference type="NCBIfam" id="TIGR00836">
    <property type="entry name" value="amt"/>
    <property type="match status" value="1"/>
</dbReference>
<evidence type="ECO:0000256" key="1">
    <source>
        <dbReference type="ARBA" id="ARBA00004141"/>
    </source>
</evidence>
<organism evidence="11 12">
    <name type="scientific">Methanosarcina barkeri MS</name>
    <dbReference type="NCBI Taxonomy" id="1434108"/>
    <lineage>
        <taxon>Archaea</taxon>
        <taxon>Methanobacteriati</taxon>
        <taxon>Methanobacteriota</taxon>
        <taxon>Stenosarchaea group</taxon>
        <taxon>Methanomicrobia</taxon>
        <taxon>Methanosarcinales</taxon>
        <taxon>Methanosarcinaceae</taxon>
        <taxon>Methanosarcina</taxon>
    </lineage>
</organism>
<keyword evidence="7 9" id="KW-0924">Ammonia transport</keyword>
<evidence type="ECO:0000256" key="6">
    <source>
        <dbReference type="ARBA" id="ARBA00023136"/>
    </source>
</evidence>
<keyword evidence="12" id="KW-1185">Reference proteome</keyword>
<dbReference type="GO" id="GO:0005886">
    <property type="term" value="C:plasma membrane"/>
    <property type="evidence" value="ECO:0007669"/>
    <property type="project" value="UniProtKB-SubCell"/>
</dbReference>
<dbReference type="InterPro" id="IPR018047">
    <property type="entry name" value="Ammonium_transpt_CS"/>
</dbReference>
<dbReference type="PATRIC" id="fig|1434108.4.peg.683"/>
<feature type="domain" description="Ammonium transporter AmtB-like" evidence="10">
    <location>
        <begin position="73"/>
        <end position="499"/>
    </location>
</feature>
<dbReference type="GO" id="GO:0008519">
    <property type="term" value="F:ammonium channel activity"/>
    <property type="evidence" value="ECO:0007669"/>
    <property type="project" value="InterPro"/>
</dbReference>
<dbReference type="InterPro" id="IPR001905">
    <property type="entry name" value="Ammonium_transpt"/>
</dbReference>
<feature type="transmembrane region" description="Helical" evidence="9">
    <location>
        <begin position="288"/>
        <end position="305"/>
    </location>
</feature>
<dbReference type="InterPro" id="IPR024041">
    <property type="entry name" value="NH4_transpt_AmtB-like_dom"/>
</dbReference>
<feature type="transmembrane region" description="Helical" evidence="9">
    <location>
        <begin position="109"/>
        <end position="136"/>
    </location>
</feature>
<evidence type="ECO:0000313" key="12">
    <source>
        <dbReference type="Proteomes" id="UP000033033"/>
    </source>
</evidence>
<dbReference type="GeneID" id="24843761"/>
<dbReference type="EMBL" id="CP009528">
    <property type="protein sequence ID" value="AKB53576.1"/>
    <property type="molecule type" value="Genomic_DNA"/>
</dbReference>
<dbReference type="AlphaFoldDB" id="A0A0E3LMT4"/>
<feature type="transmembrane region" description="Helical" evidence="9">
    <location>
        <begin position="156"/>
        <end position="181"/>
    </location>
</feature>
<dbReference type="InterPro" id="IPR029020">
    <property type="entry name" value="Ammonium/urea_transptr"/>
</dbReference>
<name>A0A0E3LMT4_METBA</name>
<evidence type="ECO:0000256" key="3">
    <source>
        <dbReference type="ARBA" id="ARBA00022448"/>
    </source>
</evidence>
<feature type="transmembrane region" description="Helical" evidence="9">
    <location>
        <begin position="376"/>
        <end position="394"/>
    </location>
</feature>
<evidence type="ECO:0000256" key="7">
    <source>
        <dbReference type="ARBA" id="ARBA00023177"/>
    </source>
</evidence>
<sequence>MRKKINELFVSFLVLFILVVVFPAIVLADQQADPTGADTDYSGYVAASTEDAPSLADVTSAVGHNSVAINIMWTLLAGFLVMFMQAGFAMVETGFVRVKNVAHTMSMNFFVYPLGMLGFFLTGFAIMFGGFGPLATLGGYTGLNQEFTINLLGHPFGLFGMTGFALIGTYDVGVFALFLFQMVFMDTTATIPTGALAERWKFLAFCFMGFAIGAFIYPLFGNWVWGGGWLSQLGVNFGLGNGHVDFAGSSVVHMTGGVIGLVGAWIIGPRIGKYNKDGSVNAIPGHSIPMAIIGTFILAFGWFGFNAGSTMAGEDLRLAVVATNTMLASATGAIAATAWMWAVRTKKPDPGMACNGMLAGLVAITAPCAFVNQISAAIIGLVSGILVVESVFFIERKLKIDDPVGAVSVHMVNGAWGCLALGLFADGSYGAGWNGVPTAVTGLFYGQPLQFVAQLIGVATNFIVVGGLAFIIYKLINLITPMRVSSDVEIGGLDVPEVGCPGYVGDLPETGMNKSPEPSQIRGQIALTTETKKGKAI</sequence>
<dbReference type="Gene3D" id="1.10.3430.10">
    <property type="entry name" value="Ammonium transporter AmtB like domains"/>
    <property type="match status" value="1"/>
</dbReference>
<dbReference type="RefSeq" id="WP_069575199.1">
    <property type="nucleotide sequence ID" value="NZ_CP009528.1"/>
</dbReference>
<evidence type="ECO:0000256" key="2">
    <source>
        <dbReference type="ARBA" id="ARBA00005887"/>
    </source>
</evidence>
<evidence type="ECO:0000256" key="4">
    <source>
        <dbReference type="ARBA" id="ARBA00022692"/>
    </source>
</evidence>
<keyword evidence="5 9" id="KW-1133">Transmembrane helix</keyword>
<dbReference type="PROSITE" id="PS01219">
    <property type="entry name" value="AMMONIUM_TRANSP"/>
    <property type="match status" value="1"/>
</dbReference>
<feature type="transmembrane region" description="Helical" evidence="9">
    <location>
        <begin position="317"/>
        <end position="341"/>
    </location>
</feature>
<dbReference type="GO" id="GO:0097272">
    <property type="term" value="P:ammonium homeostasis"/>
    <property type="evidence" value="ECO:0007669"/>
    <property type="project" value="TreeGrafter"/>
</dbReference>
<evidence type="ECO:0000256" key="9">
    <source>
        <dbReference type="RuleBase" id="RU362002"/>
    </source>
</evidence>
<comment type="subcellular location">
    <subcellularLocation>
        <location evidence="9">Cell membrane</location>
        <topology evidence="9">Multi-pass membrane protein</topology>
    </subcellularLocation>
    <subcellularLocation>
        <location evidence="1">Membrane</location>
        <topology evidence="1">Multi-pass membrane protein</topology>
    </subcellularLocation>
</comment>
<keyword evidence="6 9" id="KW-0472">Membrane</keyword>
<keyword evidence="3 9" id="KW-0813">Transport</keyword>
<comment type="similarity">
    <text evidence="2 9">Belongs to the ammonia transporter channel (TC 1.A.11.2) family.</text>
</comment>
<feature type="transmembrane region" description="Helical" evidence="9">
    <location>
        <begin position="353"/>
        <end position="370"/>
    </location>
</feature>
<evidence type="ECO:0000256" key="8">
    <source>
        <dbReference type="ARBA" id="ARBA00045370"/>
    </source>
</evidence>
<dbReference type="STRING" id="1434108.MSBRM_0578"/>
<reference evidence="11 12" key="1">
    <citation type="submission" date="2014-07" db="EMBL/GenBank/DDBJ databases">
        <title>Methanogenic archaea and the global carbon cycle.</title>
        <authorList>
            <person name="Henriksen J.R."/>
            <person name="Luke J."/>
            <person name="Reinhart S."/>
            <person name="Benedict M.N."/>
            <person name="Youngblut N.D."/>
            <person name="Metcalf M.E."/>
            <person name="Whitaker R.J."/>
            <person name="Metcalf W.W."/>
        </authorList>
    </citation>
    <scope>NUCLEOTIDE SEQUENCE [LARGE SCALE GENOMIC DNA]</scope>
    <source>
        <strain evidence="11 12">MS</strain>
    </source>
</reference>
<comment type="function">
    <text evidence="8">Involved in the uptake of ammonium/ammonia (NH(4)(+)/NH(3)). Transport is electrogenic.</text>
</comment>
<feature type="transmembrane region" description="Helical" evidence="9">
    <location>
        <begin position="451"/>
        <end position="473"/>
    </location>
</feature>
<dbReference type="PANTHER" id="PTHR11730:SF6">
    <property type="entry name" value="AMMONIUM TRANSPORTER"/>
    <property type="match status" value="1"/>
</dbReference>
<dbReference type="PANTHER" id="PTHR11730">
    <property type="entry name" value="AMMONIUM TRANSPORTER"/>
    <property type="match status" value="1"/>
</dbReference>
<evidence type="ECO:0000313" key="11">
    <source>
        <dbReference type="EMBL" id="AKB53576.1"/>
    </source>
</evidence>
<feature type="transmembrane region" description="Helical" evidence="9">
    <location>
        <begin position="67"/>
        <end position="88"/>
    </location>
</feature>
<feature type="transmembrane region" description="Helical" evidence="9">
    <location>
        <begin position="202"/>
        <end position="226"/>
    </location>
</feature>
<feature type="transmembrane region" description="Helical" evidence="9">
    <location>
        <begin position="246"/>
        <end position="267"/>
    </location>
</feature>
<dbReference type="KEGG" id="mby:MSBRM_0578"/>
<dbReference type="HOGENOM" id="CLU_000445_33_1_2"/>
<evidence type="ECO:0000256" key="5">
    <source>
        <dbReference type="ARBA" id="ARBA00022989"/>
    </source>
</evidence>
<dbReference type="Pfam" id="PF00909">
    <property type="entry name" value="Ammonium_transp"/>
    <property type="match status" value="1"/>
</dbReference>
<accession>A0A0E3LMT4</accession>
<evidence type="ECO:0000259" key="10">
    <source>
        <dbReference type="Pfam" id="PF00909"/>
    </source>
</evidence>
<proteinExistence type="inferred from homology"/>
<feature type="transmembrane region" description="Helical" evidence="9">
    <location>
        <begin position="406"/>
        <end position="425"/>
    </location>
</feature>
<dbReference type="SUPFAM" id="SSF111352">
    <property type="entry name" value="Ammonium transporter"/>
    <property type="match status" value="1"/>
</dbReference>